<feature type="region of interest" description="Disordered" evidence="8">
    <location>
        <begin position="360"/>
        <end position="470"/>
    </location>
</feature>
<dbReference type="PANTHER" id="PTHR43671:SF13">
    <property type="entry name" value="SERINE_THREONINE-PROTEIN KINASE NEK2"/>
    <property type="match status" value="1"/>
</dbReference>
<feature type="region of interest" description="Disordered" evidence="8">
    <location>
        <begin position="648"/>
        <end position="692"/>
    </location>
</feature>
<gene>
    <name evidence="10" type="ORF">GL50581_2959</name>
</gene>
<dbReference type="OrthoDB" id="347657at2759"/>
<keyword evidence="4 7" id="KW-0547">Nucleotide-binding</keyword>
<sequence length="810" mass="88507">MTRIVLSDRYELTEQIGIGSHSRVYLARDLNTNGLFACKKVDYGNVAVEIQPILEREVQLTRQLEHPNIVKYYEILHDEASQILYIVADYFKHGNLSAYCKARLEKGMKMDEDSVWMIIAQLADVLSFCHTPDKSYFPELGVVLHRNVNPDSIYLKDDGTVVLGGFSMAEPLGRKAAAATRIGVANYMSPEMLSNRAYDEKADIWALGCTIYEVCVGEPLFKGVDAPEVLRELRANIGPYILPGYTEELGKIVSAMLEYAPDKRPSALQILQHPTVERMWQMYRGYLDVGVGVDAKDATENAGTLHFNCAPETQQQIAGSAPCPACNGTGCDCQQCGGTGIVPTVLNQLDVLMEVSKVEPGDDLQEVEDAESALTASTKSKRSTRSAKKAPRSKTKTKKGSDIATSDPTVFGTEESDTKSSRGSSRKRGSRASSRSTSRAASKSSTKAASRSTRSRSNTAVSGCCGRRPKQTSEALIDESYGLDAPSVFRQSITTAMKPTYEDVATTQGAVLNENNLLPGNRLPTGYLHPTGDSQQFVADGSVPPPTSILTANTGTVNNVQATMAGENYQHNIQSSFREGIIKGHGRDIGTPVTNTPTQHSSLQEQSMQYPQPTYNYQPAESETRVLSPGIQDIRLRALQYGGVPRTIATPTLKAPTDKPILNSSFSAPGLQQSSYATPPPDNQPSHNSSLLQNSMYSTAPQQVLYPAANTPQQIFVQPQLQPQQQLVYQYQPVVLNPRCAHPMNYVHTQMQPQPQPQPQIQPQMQPYRTSSFGSYYSSAAGSVYGSELQVSSSHGLPMNASGRYKSKNM</sequence>
<feature type="binding site" evidence="7">
    <location>
        <position position="39"/>
    </location>
    <ligand>
        <name>ATP</name>
        <dbReference type="ChEBI" id="CHEBI:30616"/>
    </ligand>
</feature>
<dbReference type="VEuPathDB" id="GiardiaDB:GL50581_2959"/>
<dbReference type="Gene3D" id="1.10.510.10">
    <property type="entry name" value="Transferase(Phosphotransferase) domain 1"/>
    <property type="match status" value="1"/>
</dbReference>
<name>C6LW01_GIAIB</name>
<evidence type="ECO:0000259" key="9">
    <source>
        <dbReference type="PROSITE" id="PS50011"/>
    </source>
</evidence>
<evidence type="ECO:0000313" key="10">
    <source>
        <dbReference type="EMBL" id="EES99807.1"/>
    </source>
</evidence>
<feature type="compositionally biased region" description="Polar residues" evidence="8">
    <location>
        <begin position="592"/>
        <end position="616"/>
    </location>
</feature>
<reference evidence="10 11" key="1">
    <citation type="journal article" date="2009" name="PLoS Pathog.">
        <title>Draft genome sequencing of giardia intestinalis assemblage B isolate GS: is human giardiasis caused by two different species?</title>
        <authorList>
            <person name="Franzen O."/>
            <person name="Jerlstrom-Hultqvist J."/>
            <person name="Castro E."/>
            <person name="Sherwood E."/>
            <person name="Ankarklev J."/>
            <person name="Reiner D.S."/>
            <person name="Palm D."/>
            <person name="Andersson J.O."/>
            <person name="Andersson B."/>
            <person name="Svard S.G."/>
        </authorList>
    </citation>
    <scope>NUCLEOTIDE SEQUENCE [LARGE SCALE GENOMIC DNA]</scope>
    <source>
        <strain evidence="11">ATCC 50581 / GS clone H7</strain>
    </source>
</reference>
<organism evidence="10 11">
    <name type="scientific">Giardia intestinalis (strain ATCC 50581 / GS clone H7)</name>
    <name type="common">Giardia lamblia</name>
    <dbReference type="NCBI Taxonomy" id="598745"/>
    <lineage>
        <taxon>Eukaryota</taxon>
        <taxon>Metamonada</taxon>
        <taxon>Diplomonadida</taxon>
        <taxon>Hexamitidae</taxon>
        <taxon>Giardiinae</taxon>
        <taxon>Giardia</taxon>
    </lineage>
</organism>
<keyword evidence="6 7" id="KW-0067">ATP-binding</keyword>
<keyword evidence="3" id="KW-0808">Transferase</keyword>
<dbReference type="InterPro" id="IPR000719">
    <property type="entry name" value="Prot_kinase_dom"/>
</dbReference>
<feature type="compositionally biased region" description="Acidic residues" evidence="8">
    <location>
        <begin position="361"/>
        <end position="371"/>
    </location>
</feature>
<dbReference type="SUPFAM" id="SSF56112">
    <property type="entry name" value="Protein kinase-like (PK-like)"/>
    <property type="match status" value="1"/>
</dbReference>
<dbReference type="EC" id="2.7.11.1" evidence="2"/>
<protein>
    <recommendedName>
        <fullName evidence="2">non-specific serine/threonine protein kinase</fullName>
        <ecNumber evidence="2">2.7.11.1</ecNumber>
    </recommendedName>
</protein>
<proteinExistence type="inferred from homology"/>
<comment type="caution">
    <text evidence="10">The sequence shown here is derived from an EMBL/GenBank/DDBJ whole genome shotgun (WGS) entry which is preliminary data.</text>
</comment>
<feature type="compositionally biased region" description="Basic residues" evidence="8">
    <location>
        <begin position="379"/>
        <end position="398"/>
    </location>
</feature>
<evidence type="ECO:0000256" key="3">
    <source>
        <dbReference type="ARBA" id="ARBA00022679"/>
    </source>
</evidence>
<dbReference type="EMBL" id="ACGJ01002471">
    <property type="protein sequence ID" value="EES99807.1"/>
    <property type="molecule type" value="Genomic_DNA"/>
</dbReference>
<evidence type="ECO:0000313" key="11">
    <source>
        <dbReference type="Proteomes" id="UP000002488"/>
    </source>
</evidence>
<dbReference type="PANTHER" id="PTHR43671">
    <property type="entry name" value="SERINE/THREONINE-PROTEIN KINASE NEK"/>
    <property type="match status" value="1"/>
</dbReference>
<dbReference type="PROSITE" id="PS00107">
    <property type="entry name" value="PROTEIN_KINASE_ATP"/>
    <property type="match status" value="1"/>
</dbReference>
<feature type="domain" description="Protein kinase" evidence="9">
    <location>
        <begin position="10"/>
        <end position="276"/>
    </location>
</feature>
<evidence type="ECO:0000256" key="8">
    <source>
        <dbReference type="SAM" id="MobiDB-lite"/>
    </source>
</evidence>
<dbReference type="GO" id="GO:0004674">
    <property type="term" value="F:protein serine/threonine kinase activity"/>
    <property type="evidence" value="ECO:0007669"/>
    <property type="project" value="UniProtKB-EC"/>
</dbReference>
<evidence type="ECO:0000256" key="2">
    <source>
        <dbReference type="ARBA" id="ARBA00012513"/>
    </source>
</evidence>
<evidence type="ECO:0000256" key="6">
    <source>
        <dbReference type="ARBA" id="ARBA00022840"/>
    </source>
</evidence>
<evidence type="ECO:0000256" key="4">
    <source>
        <dbReference type="ARBA" id="ARBA00022741"/>
    </source>
</evidence>
<evidence type="ECO:0000256" key="7">
    <source>
        <dbReference type="PROSITE-ProRule" id="PRU10141"/>
    </source>
</evidence>
<dbReference type="Pfam" id="PF00069">
    <property type="entry name" value="Pkinase"/>
    <property type="match status" value="1"/>
</dbReference>
<comment type="similarity">
    <text evidence="1">Belongs to the protein kinase superfamily. NEK Ser/Thr protein kinase family. NIMA subfamily.</text>
</comment>
<accession>C6LW01</accession>
<feature type="compositionally biased region" description="Polar residues" evidence="8">
    <location>
        <begin position="662"/>
        <end position="677"/>
    </location>
</feature>
<dbReference type="InterPro" id="IPR011009">
    <property type="entry name" value="Kinase-like_dom_sf"/>
</dbReference>
<feature type="compositionally biased region" description="Low complexity" evidence="8">
    <location>
        <begin position="431"/>
        <end position="457"/>
    </location>
</feature>
<dbReference type="AlphaFoldDB" id="C6LW01"/>
<dbReference type="InterPro" id="IPR050660">
    <property type="entry name" value="NEK_Ser/Thr_kinase"/>
</dbReference>
<dbReference type="InterPro" id="IPR017441">
    <property type="entry name" value="Protein_kinase_ATP_BS"/>
</dbReference>
<dbReference type="Gene3D" id="3.30.200.20">
    <property type="entry name" value="Phosphorylase Kinase, domain 1"/>
    <property type="match status" value="1"/>
</dbReference>
<evidence type="ECO:0000256" key="1">
    <source>
        <dbReference type="ARBA" id="ARBA00010886"/>
    </source>
</evidence>
<evidence type="ECO:0000256" key="5">
    <source>
        <dbReference type="ARBA" id="ARBA00022777"/>
    </source>
</evidence>
<dbReference type="OMA" id="HPTVERM"/>
<dbReference type="Proteomes" id="UP000002488">
    <property type="component" value="Unassembled WGS sequence"/>
</dbReference>
<keyword evidence="5 10" id="KW-0418">Kinase</keyword>
<dbReference type="GO" id="GO:0005524">
    <property type="term" value="F:ATP binding"/>
    <property type="evidence" value="ECO:0007669"/>
    <property type="project" value="UniProtKB-UniRule"/>
</dbReference>
<feature type="region of interest" description="Disordered" evidence="8">
    <location>
        <begin position="589"/>
        <end position="616"/>
    </location>
</feature>
<dbReference type="PROSITE" id="PS50011">
    <property type="entry name" value="PROTEIN_KINASE_DOM"/>
    <property type="match status" value="1"/>
</dbReference>